<evidence type="ECO:0000256" key="2">
    <source>
        <dbReference type="ARBA" id="ARBA00022679"/>
    </source>
</evidence>
<dbReference type="NCBIfam" id="TIGR00696">
    <property type="entry name" value="wecG_tagA_cpsF"/>
    <property type="match status" value="1"/>
</dbReference>
<reference evidence="3" key="2">
    <citation type="journal article" date="2021" name="PeerJ">
        <title>Extensive microbial diversity within the chicken gut microbiome revealed by metagenomics and culture.</title>
        <authorList>
            <person name="Gilroy R."/>
            <person name="Ravi A."/>
            <person name="Getino M."/>
            <person name="Pursley I."/>
            <person name="Horton D.L."/>
            <person name="Alikhan N.F."/>
            <person name="Baker D."/>
            <person name="Gharbi K."/>
            <person name="Hall N."/>
            <person name="Watson M."/>
            <person name="Adriaenssens E.M."/>
            <person name="Foster-Nyarko E."/>
            <person name="Jarju S."/>
            <person name="Secka A."/>
            <person name="Antonio M."/>
            <person name="Oren A."/>
            <person name="Chaudhuri R.R."/>
            <person name="La Ragione R."/>
            <person name="Hildebrand F."/>
            <person name="Pallen M.J."/>
        </authorList>
    </citation>
    <scope>NUCLEOTIDE SEQUENCE</scope>
    <source>
        <strain evidence="3">CHK195-11698</strain>
    </source>
</reference>
<protein>
    <submittedName>
        <fullName evidence="3">WecB/TagA/CpsF family glycosyltransferase</fullName>
    </submittedName>
</protein>
<proteinExistence type="predicted"/>
<dbReference type="CDD" id="cd06533">
    <property type="entry name" value="Glyco_transf_WecG_TagA"/>
    <property type="match status" value="1"/>
</dbReference>
<dbReference type="EMBL" id="DVMJ01000077">
    <property type="protein sequence ID" value="HIU14188.1"/>
    <property type="molecule type" value="Genomic_DNA"/>
</dbReference>
<dbReference type="InterPro" id="IPR004629">
    <property type="entry name" value="WecG_TagA_CpsF"/>
</dbReference>
<dbReference type="Proteomes" id="UP000824175">
    <property type="component" value="Unassembled WGS sequence"/>
</dbReference>
<organism evidence="3 4">
    <name type="scientific">Candidatus Fimiplasma intestinipullorum</name>
    <dbReference type="NCBI Taxonomy" id="2840825"/>
    <lineage>
        <taxon>Bacteria</taxon>
        <taxon>Bacillati</taxon>
        <taxon>Bacillota</taxon>
        <taxon>Clostridia</taxon>
        <taxon>Eubacteriales</taxon>
        <taxon>Candidatus Fimiplasma</taxon>
    </lineage>
</organism>
<gene>
    <name evidence="3" type="ORF">IAD15_08990</name>
</gene>
<comment type="caution">
    <text evidence="3">The sequence shown here is derived from an EMBL/GenBank/DDBJ whole genome shotgun (WGS) entry which is preliminary data.</text>
</comment>
<name>A0A9D1L024_9FIRM</name>
<evidence type="ECO:0000313" key="4">
    <source>
        <dbReference type="Proteomes" id="UP000824175"/>
    </source>
</evidence>
<reference evidence="3" key="1">
    <citation type="submission" date="2020-10" db="EMBL/GenBank/DDBJ databases">
        <authorList>
            <person name="Gilroy R."/>
        </authorList>
    </citation>
    <scope>NUCLEOTIDE SEQUENCE</scope>
    <source>
        <strain evidence="3">CHK195-11698</strain>
    </source>
</reference>
<dbReference type="GO" id="GO:0016758">
    <property type="term" value="F:hexosyltransferase activity"/>
    <property type="evidence" value="ECO:0007669"/>
    <property type="project" value="TreeGrafter"/>
</dbReference>
<evidence type="ECO:0000256" key="1">
    <source>
        <dbReference type="ARBA" id="ARBA00022676"/>
    </source>
</evidence>
<keyword evidence="2" id="KW-0808">Transferase</keyword>
<evidence type="ECO:0000313" key="3">
    <source>
        <dbReference type="EMBL" id="HIU14188.1"/>
    </source>
</evidence>
<dbReference type="PANTHER" id="PTHR34136">
    <property type="match status" value="1"/>
</dbReference>
<sequence length="240" mass="27706">MREFFEKLYKGDDVTLYACLRERLLNHQKTMVVTANPEILMKASQDETMRQALMNESTWITPDGEGVVHATKQLGYHLWGKIAGVETVEKLFEIGNEEELGLYIYGSKQEVLDALAEKLKARYPHLQILGLKNGYTNHDDEVASDMLAKQPDIVLTALGVPRQELFIWKYFHQFDQGVFVGCGGSLDVLSGTKKRAPRIFIRLKLEWLYRIASEPSRLKRFYDSNIKFLFEIRKLKKKGM</sequence>
<dbReference type="PANTHER" id="PTHR34136:SF1">
    <property type="entry name" value="UDP-N-ACETYL-D-MANNOSAMINURONIC ACID TRANSFERASE"/>
    <property type="match status" value="1"/>
</dbReference>
<dbReference type="AlphaFoldDB" id="A0A9D1L024"/>
<dbReference type="Pfam" id="PF03808">
    <property type="entry name" value="Glyco_tran_WecG"/>
    <property type="match status" value="1"/>
</dbReference>
<accession>A0A9D1L024</accession>
<keyword evidence="1" id="KW-0328">Glycosyltransferase</keyword>